<name>A0A5C6AQC7_9BACT</name>
<dbReference type="InterPro" id="IPR036909">
    <property type="entry name" value="Cyt_c-like_dom_sf"/>
</dbReference>
<protein>
    <submittedName>
        <fullName evidence="5">Planctomycete cytochrome C</fullName>
    </submittedName>
</protein>
<dbReference type="EMBL" id="SJPM01000002">
    <property type="protein sequence ID" value="TWU01429.1"/>
    <property type="molecule type" value="Genomic_DNA"/>
</dbReference>
<proteinExistence type="predicted"/>
<dbReference type="RefSeq" id="WP_146576734.1">
    <property type="nucleotide sequence ID" value="NZ_SJPM01000002.1"/>
</dbReference>
<dbReference type="Pfam" id="PF07635">
    <property type="entry name" value="PSCyt1"/>
    <property type="match status" value="1"/>
</dbReference>
<organism evidence="5 6">
    <name type="scientific">Neorhodopirellula pilleata</name>
    <dbReference type="NCBI Taxonomy" id="2714738"/>
    <lineage>
        <taxon>Bacteria</taxon>
        <taxon>Pseudomonadati</taxon>
        <taxon>Planctomycetota</taxon>
        <taxon>Planctomycetia</taxon>
        <taxon>Pirellulales</taxon>
        <taxon>Pirellulaceae</taxon>
        <taxon>Neorhodopirellula</taxon>
    </lineage>
</organism>
<feature type="domain" description="DUF1549" evidence="2">
    <location>
        <begin position="142"/>
        <end position="347"/>
    </location>
</feature>
<comment type="caution">
    <text evidence="5">The sequence shown here is derived from an EMBL/GenBank/DDBJ whole genome shotgun (WGS) entry which is preliminary data.</text>
</comment>
<feature type="domain" description="Cytochrome C Planctomycete-type" evidence="4">
    <location>
        <begin position="41"/>
        <end position="97"/>
    </location>
</feature>
<dbReference type="SUPFAM" id="SSF46626">
    <property type="entry name" value="Cytochrome c"/>
    <property type="match status" value="1"/>
</dbReference>
<dbReference type="PANTHER" id="PTHR35889">
    <property type="entry name" value="CYCLOINULO-OLIGOSACCHARIDE FRUCTANOTRANSFERASE-RELATED"/>
    <property type="match status" value="1"/>
</dbReference>
<sequence precursor="true">MSYPTLIGLLTLLMASPCVFACGEDKVSFRQDVRPILSDHCFACHGPDREHREAGLRLDIAEDAIEGGVIEPGDLESSEMWLRITSDDPDAVMPPPEYNLPLDPSQRETLKQWILDGAEYQEHWSFAPVVKPPVPVGPTAHPIDAFLVQKMATEGLTLSPPTDRRTLIRRATLDLTGLPPTPEEVDAFVNDSDPNAYERLLERLFNQETYGEHFARYWLDLARYADTHGLHLDNERSMWPYRDWVIAAFNQNLPFDDFTRWQLAGDLLDNPTREQRIASGFNRCNVTTSEGGSIAEEWIYRYALDRTTTTAEVWLGLTAGCAVCHDHKFDPITAKDYYSLYAFFHSAADPAMDGNKIDTPPIMRLYSQDEQQQIEDLNRSLATVRSKIQQRFDEFAYQDPAEQTPPPHPEIVKTVWFDDGFPSGAKLASSGGPLTLISKSDGNVFSGEVALHRRAKPSTVEQDYYSSGAKPFSIPDGGKIFVHCYLDPEDVPDAIMVQFHTKGWEHRAMWGREDAIEWGKPNTASKRHQGDLPEAGEWVRLEIDTKSLGLSPKTPVTGFAFTQSGGTVTWDYLGVETKIDKANNPKWSWTKWKQANGGKRIAELPYDLQTLVRGKKPDEWTDEQHTQVFQNWLKLFYAGRADLVGDLTAEETATQKQIDELNQNVPLTLVMADLPQPRVSFVMLRGQYDNPGEKVTRDVPGFLPPLPELKEDRPYNRLDLADWLVSGDHPLTARVTVNRFWQQLFGTGIVATSGDFGSQGEPPSHPELLDYLAAEFVEHDWDIQWLIKTIMTSDAYQQSSVVTEKSLEVDPGNRLLSRYPRLRLDGEVLRDQALFVSGLLVQQIGGKAVKPYQPPNIWEPVGFGNSNTRYYQQDQGDALYRRSLYTFFKRTAPPPFISTFDGPNREQSCTARGRSNTPLQALQLMNDIQHIEAARHFAIRILAEHPDSPDDAIRFAWLNITARIPDEGELAVARQMLESFQERYQADPKAAEELVSYGESEPTSDIKVARLAAYTMLANLLMNLDEVVNKN</sequence>
<dbReference type="InterPro" id="IPR011444">
    <property type="entry name" value="DUF1549"/>
</dbReference>
<accession>A0A5C6AQC7</accession>
<dbReference type="PANTHER" id="PTHR35889:SF3">
    <property type="entry name" value="F-BOX DOMAIN-CONTAINING PROTEIN"/>
    <property type="match status" value="1"/>
</dbReference>
<evidence type="ECO:0000259" key="2">
    <source>
        <dbReference type="Pfam" id="PF07583"/>
    </source>
</evidence>
<gene>
    <name evidence="5" type="ORF">Pla100_11560</name>
</gene>
<dbReference type="GO" id="GO:0020037">
    <property type="term" value="F:heme binding"/>
    <property type="evidence" value="ECO:0007669"/>
    <property type="project" value="InterPro"/>
</dbReference>
<feature type="domain" description="DUF1553" evidence="3">
    <location>
        <begin position="716"/>
        <end position="976"/>
    </location>
</feature>
<reference evidence="5 6" key="1">
    <citation type="submission" date="2019-02" db="EMBL/GenBank/DDBJ databases">
        <title>Deep-cultivation of Planctomycetes and their phenomic and genomic characterization uncovers novel biology.</title>
        <authorList>
            <person name="Wiegand S."/>
            <person name="Jogler M."/>
            <person name="Boedeker C."/>
            <person name="Pinto D."/>
            <person name="Vollmers J."/>
            <person name="Rivas-Marin E."/>
            <person name="Kohn T."/>
            <person name="Peeters S.H."/>
            <person name="Heuer A."/>
            <person name="Rast P."/>
            <person name="Oberbeckmann S."/>
            <person name="Bunk B."/>
            <person name="Jeske O."/>
            <person name="Meyerdierks A."/>
            <person name="Storesund J.E."/>
            <person name="Kallscheuer N."/>
            <person name="Luecker S."/>
            <person name="Lage O.M."/>
            <person name="Pohl T."/>
            <person name="Merkel B.J."/>
            <person name="Hornburger P."/>
            <person name="Mueller R.-W."/>
            <person name="Bruemmer F."/>
            <person name="Labrenz M."/>
            <person name="Spormann A.M."/>
            <person name="Op Den Camp H."/>
            <person name="Overmann J."/>
            <person name="Amann R."/>
            <person name="Jetten M.S.M."/>
            <person name="Mascher T."/>
            <person name="Medema M.H."/>
            <person name="Devos D.P."/>
            <person name="Kaster A.-K."/>
            <person name="Ovreas L."/>
            <person name="Rohde M."/>
            <person name="Galperin M.Y."/>
            <person name="Jogler C."/>
        </authorList>
    </citation>
    <scope>NUCLEOTIDE SEQUENCE [LARGE SCALE GENOMIC DNA]</scope>
    <source>
        <strain evidence="5 6">Pla100</strain>
    </source>
</reference>
<evidence type="ECO:0000313" key="6">
    <source>
        <dbReference type="Proteomes" id="UP000316213"/>
    </source>
</evidence>
<dbReference type="InterPro" id="IPR022655">
    <property type="entry name" value="DUF1553"/>
</dbReference>
<feature type="chain" id="PRO_5022776243" evidence="1">
    <location>
        <begin position="22"/>
        <end position="1031"/>
    </location>
</feature>
<dbReference type="Proteomes" id="UP000316213">
    <property type="component" value="Unassembled WGS sequence"/>
</dbReference>
<feature type="signal peptide" evidence="1">
    <location>
        <begin position="1"/>
        <end position="21"/>
    </location>
</feature>
<dbReference type="AlphaFoldDB" id="A0A5C6AQC7"/>
<evidence type="ECO:0000313" key="5">
    <source>
        <dbReference type="EMBL" id="TWU01429.1"/>
    </source>
</evidence>
<evidence type="ECO:0000256" key="1">
    <source>
        <dbReference type="SAM" id="SignalP"/>
    </source>
</evidence>
<keyword evidence="1" id="KW-0732">Signal</keyword>
<dbReference type="InterPro" id="IPR011429">
    <property type="entry name" value="Cyt_c_Planctomycete-type"/>
</dbReference>
<evidence type="ECO:0000259" key="4">
    <source>
        <dbReference type="Pfam" id="PF07635"/>
    </source>
</evidence>
<dbReference type="Pfam" id="PF07583">
    <property type="entry name" value="PSCyt2"/>
    <property type="match status" value="1"/>
</dbReference>
<dbReference type="Pfam" id="PF07587">
    <property type="entry name" value="PSD1"/>
    <property type="match status" value="1"/>
</dbReference>
<dbReference type="OrthoDB" id="127107at2"/>
<dbReference type="GO" id="GO:0009055">
    <property type="term" value="F:electron transfer activity"/>
    <property type="evidence" value="ECO:0007669"/>
    <property type="project" value="InterPro"/>
</dbReference>
<keyword evidence="6" id="KW-1185">Reference proteome</keyword>
<evidence type="ECO:0000259" key="3">
    <source>
        <dbReference type="Pfam" id="PF07587"/>
    </source>
</evidence>